<sequence>MRTIFFARGPSIKKGALLPTFQNIEYMNLWIDLLGLKNDVPNNGTLGTMDAVLVSKPERRRETGTTITECPLSFQLPAALNCGECNKKELIKVRVNLLEETFSTLTGESE</sequence>
<evidence type="ECO:0000313" key="2">
    <source>
        <dbReference type="WBParaSite" id="Hba_18478"/>
    </source>
</evidence>
<dbReference type="Proteomes" id="UP000095283">
    <property type="component" value="Unplaced"/>
</dbReference>
<dbReference type="AlphaFoldDB" id="A0A1I7XLU5"/>
<protein>
    <submittedName>
        <fullName evidence="2">Uncharacterized protein</fullName>
    </submittedName>
</protein>
<dbReference type="GO" id="GO:0016787">
    <property type="term" value="F:hydrolase activity"/>
    <property type="evidence" value="ECO:0007669"/>
    <property type="project" value="UniProtKB-ARBA"/>
</dbReference>
<keyword evidence="1" id="KW-1185">Reference proteome</keyword>
<name>A0A1I7XLU5_HETBA</name>
<dbReference type="InterPro" id="IPR017850">
    <property type="entry name" value="Alkaline_phosphatase_core_sf"/>
</dbReference>
<evidence type="ECO:0000313" key="1">
    <source>
        <dbReference type="Proteomes" id="UP000095283"/>
    </source>
</evidence>
<dbReference type="PANTHER" id="PTHR10151">
    <property type="entry name" value="ECTONUCLEOTIDE PYROPHOSPHATASE/PHOSPHODIESTERASE"/>
    <property type="match status" value="1"/>
</dbReference>
<dbReference type="Gene3D" id="3.40.720.10">
    <property type="entry name" value="Alkaline Phosphatase, subunit A"/>
    <property type="match status" value="1"/>
</dbReference>
<dbReference type="WBParaSite" id="Hba_18478">
    <property type="protein sequence ID" value="Hba_18478"/>
    <property type="gene ID" value="Hba_18478"/>
</dbReference>
<proteinExistence type="predicted"/>
<reference evidence="2" key="1">
    <citation type="submission" date="2016-11" db="UniProtKB">
        <authorList>
            <consortium name="WormBaseParasite"/>
        </authorList>
    </citation>
    <scope>IDENTIFICATION</scope>
</reference>
<dbReference type="PANTHER" id="PTHR10151:SF120">
    <property type="entry name" value="BIS(5'-ADENOSYL)-TRIPHOSPHATASE"/>
    <property type="match status" value="1"/>
</dbReference>
<organism evidence="1 2">
    <name type="scientific">Heterorhabditis bacteriophora</name>
    <name type="common">Entomopathogenic nematode worm</name>
    <dbReference type="NCBI Taxonomy" id="37862"/>
    <lineage>
        <taxon>Eukaryota</taxon>
        <taxon>Metazoa</taxon>
        <taxon>Ecdysozoa</taxon>
        <taxon>Nematoda</taxon>
        <taxon>Chromadorea</taxon>
        <taxon>Rhabditida</taxon>
        <taxon>Rhabditina</taxon>
        <taxon>Rhabditomorpha</taxon>
        <taxon>Strongyloidea</taxon>
        <taxon>Heterorhabditidae</taxon>
        <taxon>Heterorhabditis</taxon>
    </lineage>
</organism>
<accession>A0A1I7XLU5</accession>